<dbReference type="EMBL" id="RPHB01000003">
    <property type="protein sequence ID" value="MBW3467725.1"/>
    <property type="molecule type" value="Genomic_DNA"/>
</dbReference>
<evidence type="ECO:0000313" key="10">
    <source>
        <dbReference type="Proteomes" id="UP000727490"/>
    </source>
</evidence>
<sequence>MKILRTKEAVRLFLSNLPNNQISIGLVPTMGALHKGHLDLVKKARKNSDLVIVSIFVNPTQFNNPEDFAKYPQTLDKDVELLKESKVDCLFLPELEEIYPSKPRLSFKFEGLDDVLEGEFRPGHFSGVGIIVSKLLNIVKPHKAYFGQKDLQQVAIIRQLVADLSMDVEIITLPTIREESGLALSSRNMRLSEMDKVRALILIQSLNKAKEELLSGKNWLSIRDKISMDFAHENIDLEYLELVHTYTMEKLDAVAPQVPCSVCIAAYVSGVRLIDNVSVIEA</sequence>
<dbReference type="FunFam" id="3.40.50.620:FF:000013">
    <property type="entry name" value="Pantothenate synthetase"/>
    <property type="match status" value="1"/>
</dbReference>
<feature type="binding site" evidence="8">
    <location>
        <position position="61"/>
    </location>
    <ligand>
        <name>(R)-pantoate</name>
        <dbReference type="ChEBI" id="CHEBI:15980"/>
    </ligand>
</feature>
<name>A0A951MDE2_9BACT</name>
<dbReference type="InterPro" id="IPR003721">
    <property type="entry name" value="Pantoate_ligase"/>
</dbReference>
<dbReference type="Proteomes" id="UP000727490">
    <property type="component" value="Unassembled WGS sequence"/>
</dbReference>
<feature type="active site" description="Proton donor" evidence="8">
    <location>
        <position position="37"/>
    </location>
</feature>
<dbReference type="InterPro" id="IPR004821">
    <property type="entry name" value="Cyt_trans-like"/>
</dbReference>
<evidence type="ECO:0000256" key="8">
    <source>
        <dbReference type="HAMAP-Rule" id="MF_00158"/>
    </source>
</evidence>
<feature type="binding site" evidence="8">
    <location>
        <begin position="184"/>
        <end position="187"/>
    </location>
    <ligand>
        <name>ATP</name>
        <dbReference type="ChEBI" id="CHEBI:30616"/>
    </ligand>
</feature>
<reference evidence="9 10" key="1">
    <citation type="journal article" date="2020" name="Syst. Appl. Microbiol.">
        <title>Arthrospiribacter ruber gen. nov., sp. nov., a novel bacterium isolated from Arthrospira cultures.</title>
        <authorList>
            <person name="Waleron M."/>
            <person name="Misztak A."/>
            <person name="Waleron M.M."/>
            <person name="Furmaniak M."/>
            <person name="Mrozik A."/>
            <person name="Waleron K."/>
        </authorList>
    </citation>
    <scope>NUCLEOTIDE SEQUENCE [LARGE SCALE GENOMIC DNA]</scope>
    <source>
        <strain evidence="9 10">DPMB0001</strain>
    </source>
</reference>
<dbReference type="PANTHER" id="PTHR21299:SF1">
    <property type="entry name" value="PANTOATE--BETA-ALANINE LIGASE"/>
    <property type="match status" value="1"/>
</dbReference>
<dbReference type="AlphaFoldDB" id="A0A951MDE2"/>
<dbReference type="Pfam" id="PF02569">
    <property type="entry name" value="Pantoate_ligase"/>
    <property type="match status" value="1"/>
</dbReference>
<dbReference type="GO" id="GO:0005524">
    <property type="term" value="F:ATP binding"/>
    <property type="evidence" value="ECO:0007669"/>
    <property type="project" value="UniProtKB-KW"/>
</dbReference>
<feature type="binding site" evidence="8">
    <location>
        <position position="61"/>
    </location>
    <ligand>
        <name>beta-alanine</name>
        <dbReference type="ChEBI" id="CHEBI:57966"/>
    </ligand>
</feature>
<dbReference type="PANTHER" id="PTHR21299">
    <property type="entry name" value="CYTIDYLATE KINASE/PANTOATE-BETA-ALANINE LIGASE"/>
    <property type="match status" value="1"/>
</dbReference>
<evidence type="ECO:0000256" key="2">
    <source>
        <dbReference type="ARBA" id="ARBA00009256"/>
    </source>
</evidence>
<evidence type="ECO:0000256" key="3">
    <source>
        <dbReference type="ARBA" id="ARBA00022598"/>
    </source>
</evidence>
<comment type="subunit">
    <text evidence="8">Homodimer.</text>
</comment>
<comment type="miscellaneous">
    <text evidence="8">The reaction proceeds by a bi uni uni bi ping pong mechanism.</text>
</comment>
<dbReference type="NCBIfam" id="TIGR00018">
    <property type="entry name" value="panC"/>
    <property type="match status" value="1"/>
</dbReference>
<organism evidence="9 10">
    <name type="scientific">Arthrospiribacter ruber</name>
    <dbReference type="NCBI Taxonomy" id="2487934"/>
    <lineage>
        <taxon>Bacteria</taxon>
        <taxon>Pseudomonadati</taxon>
        <taxon>Bacteroidota</taxon>
        <taxon>Cytophagia</taxon>
        <taxon>Cytophagales</taxon>
        <taxon>Cyclobacteriaceae</taxon>
        <taxon>Arthrospiribacter</taxon>
    </lineage>
</organism>
<comment type="subcellular location">
    <subcellularLocation>
        <location evidence="8">Cytoplasm</location>
    </subcellularLocation>
</comment>
<keyword evidence="6 8" id="KW-0067">ATP-binding</keyword>
<keyword evidence="10" id="KW-1185">Reference proteome</keyword>
<dbReference type="GO" id="GO:0015940">
    <property type="term" value="P:pantothenate biosynthetic process"/>
    <property type="evidence" value="ECO:0007669"/>
    <property type="project" value="UniProtKB-UniRule"/>
</dbReference>
<dbReference type="CDD" id="cd00560">
    <property type="entry name" value="PanC"/>
    <property type="match status" value="1"/>
</dbReference>
<evidence type="ECO:0000256" key="5">
    <source>
        <dbReference type="ARBA" id="ARBA00022741"/>
    </source>
</evidence>
<comment type="function">
    <text evidence="8">Catalyzes the condensation of pantoate with beta-alanine in an ATP-dependent reaction via a pantoyl-adenylate intermediate.</text>
</comment>
<dbReference type="HAMAP" id="MF_00158">
    <property type="entry name" value="PanC"/>
    <property type="match status" value="1"/>
</dbReference>
<dbReference type="EC" id="6.3.2.1" evidence="8"/>
<gene>
    <name evidence="8" type="primary">panC</name>
    <name evidence="9" type="ORF">EGN73_07830</name>
</gene>
<feature type="binding site" evidence="8">
    <location>
        <position position="153"/>
    </location>
    <ligand>
        <name>(R)-pantoate</name>
        <dbReference type="ChEBI" id="CHEBI:15980"/>
    </ligand>
</feature>
<protein>
    <recommendedName>
        <fullName evidence="8">Pantothenate synthetase</fullName>
        <shortName evidence="8">PS</shortName>
        <ecNumber evidence="8">6.3.2.1</ecNumber>
    </recommendedName>
    <alternativeName>
        <fullName evidence="8">Pantoate--beta-alanine ligase</fullName>
    </alternativeName>
    <alternativeName>
        <fullName evidence="8">Pantoate-activating enzyme</fullName>
    </alternativeName>
</protein>
<proteinExistence type="inferred from homology"/>
<feature type="binding site" evidence="8">
    <location>
        <begin position="147"/>
        <end position="150"/>
    </location>
    <ligand>
        <name>ATP</name>
        <dbReference type="ChEBI" id="CHEBI:30616"/>
    </ligand>
</feature>
<accession>A0A951MDE2</accession>
<evidence type="ECO:0000313" key="9">
    <source>
        <dbReference type="EMBL" id="MBW3467725.1"/>
    </source>
</evidence>
<evidence type="ECO:0000256" key="4">
    <source>
        <dbReference type="ARBA" id="ARBA00022655"/>
    </source>
</evidence>
<dbReference type="NCBIfam" id="TIGR00125">
    <property type="entry name" value="cyt_tran_rel"/>
    <property type="match status" value="1"/>
</dbReference>
<comment type="similarity">
    <text evidence="2 8">Belongs to the pantothenate synthetase family.</text>
</comment>
<comment type="caution">
    <text evidence="9">The sequence shown here is derived from an EMBL/GenBank/DDBJ whole genome shotgun (WGS) entry which is preliminary data.</text>
</comment>
<evidence type="ECO:0000256" key="7">
    <source>
        <dbReference type="ARBA" id="ARBA00048258"/>
    </source>
</evidence>
<evidence type="ECO:0000256" key="1">
    <source>
        <dbReference type="ARBA" id="ARBA00004990"/>
    </source>
</evidence>
<keyword evidence="5 8" id="KW-0547">Nucleotide-binding</keyword>
<evidence type="ECO:0000256" key="6">
    <source>
        <dbReference type="ARBA" id="ARBA00022840"/>
    </source>
</evidence>
<dbReference type="GO" id="GO:0005829">
    <property type="term" value="C:cytosol"/>
    <property type="evidence" value="ECO:0007669"/>
    <property type="project" value="TreeGrafter"/>
</dbReference>
<dbReference type="GO" id="GO:0004592">
    <property type="term" value="F:pantoate-beta-alanine ligase activity"/>
    <property type="evidence" value="ECO:0007669"/>
    <property type="project" value="UniProtKB-UniRule"/>
</dbReference>
<feature type="binding site" evidence="8">
    <location>
        <begin position="30"/>
        <end position="37"/>
    </location>
    <ligand>
        <name>ATP</name>
        <dbReference type="ChEBI" id="CHEBI:30616"/>
    </ligand>
</feature>
<keyword evidence="8" id="KW-0963">Cytoplasm</keyword>
<comment type="catalytic activity">
    <reaction evidence="7 8">
        <text>(R)-pantoate + beta-alanine + ATP = (R)-pantothenate + AMP + diphosphate + H(+)</text>
        <dbReference type="Rhea" id="RHEA:10912"/>
        <dbReference type="ChEBI" id="CHEBI:15378"/>
        <dbReference type="ChEBI" id="CHEBI:15980"/>
        <dbReference type="ChEBI" id="CHEBI:29032"/>
        <dbReference type="ChEBI" id="CHEBI:30616"/>
        <dbReference type="ChEBI" id="CHEBI:33019"/>
        <dbReference type="ChEBI" id="CHEBI:57966"/>
        <dbReference type="ChEBI" id="CHEBI:456215"/>
        <dbReference type="EC" id="6.3.2.1"/>
    </reaction>
</comment>
<comment type="pathway">
    <text evidence="1 8">Cofactor biosynthesis; (R)-pantothenate biosynthesis; (R)-pantothenate from (R)-pantoate and beta-alanine: step 1/1.</text>
</comment>
<keyword evidence="3 8" id="KW-0436">Ligase</keyword>
<keyword evidence="4 8" id="KW-0566">Pantothenate biosynthesis</keyword>
<feature type="binding site" evidence="8">
    <location>
        <position position="176"/>
    </location>
    <ligand>
        <name>ATP</name>
        <dbReference type="ChEBI" id="CHEBI:30616"/>
    </ligand>
</feature>
<dbReference type="RefSeq" id="WP_219288038.1">
    <property type="nucleotide sequence ID" value="NZ_RPHB01000003.1"/>
</dbReference>